<evidence type="ECO:0008006" key="11">
    <source>
        <dbReference type="Google" id="ProtNLM"/>
    </source>
</evidence>
<dbReference type="InterPro" id="IPR003445">
    <property type="entry name" value="Cat_transpt"/>
</dbReference>
<dbReference type="GO" id="GO:0005886">
    <property type="term" value="C:plasma membrane"/>
    <property type="evidence" value="ECO:0007669"/>
    <property type="project" value="UniProtKB-SubCell"/>
</dbReference>
<feature type="transmembrane region" description="Helical" evidence="8">
    <location>
        <begin position="136"/>
        <end position="158"/>
    </location>
</feature>
<comment type="caution">
    <text evidence="9">The sequence shown here is derived from an EMBL/GenBank/DDBJ whole genome shotgun (WGS) entry which is preliminary data.</text>
</comment>
<feature type="transmembrane region" description="Helical" evidence="8">
    <location>
        <begin position="12"/>
        <end position="32"/>
    </location>
</feature>
<keyword evidence="4 8" id="KW-0812">Transmembrane</keyword>
<evidence type="ECO:0000256" key="4">
    <source>
        <dbReference type="ARBA" id="ARBA00022692"/>
    </source>
</evidence>
<keyword evidence="2" id="KW-0813">Transport</keyword>
<dbReference type="Pfam" id="PF02386">
    <property type="entry name" value="TrkH"/>
    <property type="match status" value="1"/>
</dbReference>
<feature type="transmembrane region" description="Helical" evidence="8">
    <location>
        <begin position="401"/>
        <end position="421"/>
    </location>
</feature>
<feature type="transmembrane region" description="Helical" evidence="8">
    <location>
        <begin position="270"/>
        <end position="290"/>
    </location>
</feature>
<dbReference type="PANTHER" id="PTHR32024:SF3">
    <property type="entry name" value="TRK SYSTEM POTASSIUM UPTAKE PROTEIN"/>
    <property type="match status" value="1"/>
</dbReference>
<feature type="transmembrane region" description="Helical" evidence="8">
    <location>
        <begin position="179"/>
        <end position="200"/>
    </location>
</feature>
<evidence type="ECO:0000256" key="2">
    <source>
        <dbReference type="ARBA" id="ARBA00022448"/>
    </source>
</evidence>
<evidence type="ECO:0000256" key="8">
    <source>
        <dbReference type="SAM" id="Phobius"/>
    </source>
</evidence>
<dbReference type="AlphaFoldDB" id="A0A3A1YN93"/>
<accession>A0A3A1YN93</accession>
<evidence type="ECO:0000256" key="5">
    <source>
        <dbReference type="ARBA" id="ARBA00022989"/>
    </source>
</evidence>
<feature type="transmembrane region" description="Helical" evidence="8">
    <location>
        <begin position="330"/>
        <end position="350"/>
    </location>
</feature>
<name>A0A3A1YN93_9GAMM</name>
<evidence type="ECO:0000256" key="3">
    <source>
        <dbReference type="ARBA" id="ARBA00022475"/>
    </source>
</evidence>
<keyword evidence="10" id="KW-1185">Reference proteome</keyword>
<evidence type="ECO:0000256" key="6">
    <source>
        <dbReference type="ARBA" id="ARBA00023065"/>
    </source>
</evidence>
<evidence type="ECO:0000256" key="7">
    <source>
        <dbReference type="ARBA" id="ARBA00023136"/>
    </source>
</evidence>
<feature type="transmembrane region" description="Helical" evidence="8">
    <location>
        <begin position="235"/>
        <end position="258"/>
    </location>
</feature>
<dbReference type="EMBL" id="NRJF01000010">
    <property type="protein sequence ID" value="RIY38708.1"/>
    <property type="molecule type" value="Genomic_DNA"/>
</dbReference>
<feature type="transmembrane region" description="Helical" evidence="8">
    <location>
        <begin position="38"/>
        <end position="56"/>
    </location>
</feature>
<dbReference type="GO" id="GO:0030001">
    <property type="term" value="P:metal ion transport"/>
    <property type="evidence" value="ECO:0007669"/>
    <property type="project" value="UniProtKB-ARBA"/>
</dbReference>
<proteinExistence type="predicted"/>
<organism evidence="9 10">
    <name type="scientific">Psittacicella gerlachiana</name>
    <dbReference type="NCBI Taxonomy" id="2028574"/>
    <lineage>
        <taxon>Bacteria</taxon>
        <taxon>Pseudomonadati</taxon>
        <taxon>Pseudomonadota</taxon>
        <taxon>Gammaproteobacteria</taxon>
        <taxon>Pasteurellales</taxon>
        <taxon>Psittacicellaceae</taxon>
        <taxon>Psittacicella</taxon>
    </lineage>
</organism>
<feature type="transmembrane region" description="Helical" evidence="8">
    <location>
        <begin position="77"/>
        <end position="98"/>
    </location>
</feature>
<dbReference type="PANTHER" id="PTHR32024">
    <property type="entry name" value="TRK SYSTEM POTASSIUM UPTAKE PROTEIN TRKG-RELATED"/>
    <property type="match status" value="1"/>
</dbReference>
<evidence type="ECO:0000313" key="10">
    <source>
        <dbReference type="Proteomes" id="UP000265964"/>
    </source>
</evidence>
<reference evidence="9 10" key="1">
    <citation type="submission" date="2017-08" db="EMBL/GenBank/DDBJ databases">
        <title>Reclassification of Bisgaard taxon 37 and 44.</title>
        <authorList>
            <person name="Christensen H."/>
        </authorList>
    </citation>
    <scope>NUCLEOTIDE SEQUENCE [LARGE SCALE GENOMIC DNA]</scope>
    <source>
        <strain evidence="9 10">EEAB3T1</strain>
    </source>
</reference>
<keyword evidence="7 8" id="KW-0472">Membrane</keyword>
<dbReference type="OrthoDB" id="9810952at2"/>
<keyword evidence="6" id="KW-0406">Ion transport</keyword>
<dbReference type="Proteomes" id="UP000265964">
    <property type="component" value="Unassembled WGS sequence"/>
</dbReference>
<evidence type="ECO:0000313" key="9">
    <source>
        <dbReference type="EMBL" id="RIY38708.1"/>
    </source>
</evidence>
<protein>
    <recommendedName>
        <fullName evidence="11">Trk system potassium uptake protein</fullName>
    </recommendedName>
</protein>
<comment type="subcellular location">
    <subcellularLocation>
        <location evidence="1">Cell membrane</location>
        <topology evidence="1">Multi-pass membrane protein</topology>
    </subcellularLocation>
</comment>
<sequence>MFNLKFVRYALGNLTYVIVGLMFITLLVSLYYSDGQAAVYLRQIVVMTIIGILLKFKIKVKEITRLRNPDLFLTTSLIWIYCILVCMLPYIVIANFSFADSFFEMSSGVTTTGSTIITDFQSIPISLLFWRSITQWLGGVGFIVVGVLILPNLGTGGMKLFKTESSDSEEKSFAHYRDLAFAIFIYYLFLTFACIFAYWLCGMSKMNAILYALTTVSTGGFTPSAEPFTGLITTYWPGIIFMLLSALPFQVLVLNIRGRSPLRIFKDQQILMYLFLLVIVAFFITLDRFFSWTGTEAGEQYQHSLIFLYWESLANLINVSSNTGFTVSNFYLWGAAAVGLIGMMGMLGGCSGSTSGGLKIFRFNIIQLFVHQQLQKSIHSNANSIIVYNGQVVTNEDFKGVMFFICLYFMTACWSILILAFTGLDLNQAISSVITTISNTGVNFTGPVSASGNFDGQTDLQKVISGFIMLLGRLECSTMLVLLLPKFWRY</sequence>
<gene>
    <name evidence="9" type="ORF">CKF59_00325</name>
</gene>
<feature type="transmembrane region" description="Helical" evidence="8">
    <location>
        <begin position="463"/>
        <end position="484"/>
    </location>
</feature>
<dbReference type="GO" id="GO:0008324">
    <property type="term" value="F:monoatomic cation transmembrane transporter activity"/>
    <property type="evidence" value="ECO:0007669"/>
    <property type="project" value="InterPro"/>
</dbReference>
<evidence type="ECO:0000256" key="1">
    <source>
        <dbReference type="ARBA" id="ARBA00004651"/>
    </source>
</evidence>
<dbReference type="RefSeq" id="WP_119533996.1">
    <property type="nucleotide sequence ID" value="NZ_NRJF01000010.1"/>
</dbReference>
<keyword evidence="3" id="KW-1003">Cell membrane</keyword>
<keyword evidence="5 8" id="KW-1133">Transmembrane helix</keyword>